<accession>A0A915IYY7</accession>
<evidence type="ECO:0000256" key="1">
    <source>
        <dbReference type="SAM" id="MobiDB-lite"/>
    </source>
</evidence>
<keyword evidence="2" id="KW-1185">Reference proteome</keyword>
<reference evidence="3" key="1">
    <citation type="submission" date="2022-11" db="UniProtKB">
        <authorList>
            <consortium name="WormBaseParasite"/>
        </authorList>
    </citation>
    <scope>IDENTIFICATION</scope>
</reference>
<dbReference type="Proteomes" id="UP000887565">
    <property type="component" value="Unplaced"/>
</dbReference>
<evidence type="ECO:0000313" key="2">
    <source>
        <dbReference type="Proteomes" id="UP000887565"/>
    </source>
</evidence>
<evidence type="ECO:0000313" key="3">
    <source>
        <dbReference type="WBParaSite" id="nRc.2.0.1.t19049-RA"/>
    </source>
</evidence>
<protein>
    <submittedName>
        <fullName evidence="3">Uncharacterized protein</fullName>
    </submittedName>
</protein>
<organism evidence="2 3">
    <name type="scientific">Romanomermis culicivorax</name>
    <name type="common">Nematode worm</name>
    <dbReference type="NCBI Taxonomy" id="13658"/>
    <lineage>
        <taxon>Eukaryota</taxon>
        <taxon>Metazoa</taxon>
        <taxon>Ecdysozoa</taxon>
        <taxon>Nematoda</taxon>
        <taxon>Enoplea</taxon>
        <taxon>Dorylaimia</taxon>
        <taxon>Mermithida</taxon>
        <taxon>Mermithoidea</taxon>
        <taxon>Mermithidae</taxon>
        <taxon>Romanomermis</taxon>
    </lineage>
</organism>
<feature type="region of interest" description="Disordered" evidence="1">
    <location>
        <begin position="86"/>
        <end position="107"/>
    </location>
</feature>
<proteinExistence type="predicted"/>
<sequence>MPTTASVHMLTAEELLDCPIDVEVEPADEELLDTPILDLNIAKLPPSTDVSALPMPAVPPDITVTAMQITDFFKLTLDEISTLAPASMDESTPIQPAAMDSGTTTTTDQMLTDIPEESTVDQSMSMDIVPPEPATTMPAMVPAVDP</sequence>
<dbReference type="WBParaSite" id="nRc.2.0.1.t19049-RA">
    <property type="protein sequence ID" value="nRc.2.0.1.t19049-RA"/>
    <property type="gene ID" value="nRc.2.0.1.g19049"/>
</dbReference>
<name>A0A915IYY7_ROMCU</name>
<dbReference type="AlphaFoldDB" id="A0A915IYY7"/>